<evidence type="ECO:0000256" key="6">
    <source>
        <dbReference type="ARBA" id="ARBA00022552"/>
    </source>
</evidence>
<evidence type="ECO:0000256" key="9">
    <source>
        <dbReference type="ARBA" id="ARBA00022691"/>
    </source>
</evidence>
<dbReference type="InterPro" id="IPR006027">
    <property type="entry name" value="NusB_RsmB_TIM44"/>
</dbReference>
<dbReference type="InterPro" id="IPR054728">
    <property type="entry name" value="RsmB-like_ferredoxin"/>
</dbReference>
<keyword evidence="10 14" id="KW-0694">RNA-binding</keyword>
<dbReference type="RefSeq" id="WP_093330800.1">
    <property type="nucleotide sequence ID" value="NZ_AP027363.1"/>
</dbReference>
<evidence type="ECO:0000256" key="5">
    <source>
        <dbReference type="ARBA" id="ARBA00022490"/>
    </source>
</evidence>
<dbReference type="Pfam" id="PF01189">
    <property type="entry name" value="Methyltr_RsmB-F"/>
    <property type="match status" value="1"/>
</dbReference>
<dbReference type="AlphaFoldDB" id="A0A1I0GDR6"/>
<dbReference type="InterPro" id="IPR023267">
    <property type="entry name" value="RCMT"/>
</dbReference>
<dbReference type="NCBIfam" id="NF011494">
    <property type="entry name" value="PRK14902.1"/>
    <property type="match status" value="1"/>
</dbReference>
<keyword evidence="7 14" id="KW-0489">Methyltransferase</keyword>
<comment type="function">
    <text evidence="1">Specifically methylates the cytosine at position 967 (m5C967) of 16S rRNA.</text>
</comment>
<dbReference type="CDD" id="cd02440">
    <property type="entry name" value="AdoMet_MTases"/>
    <property type="match status" value="1"/>
</dbReference>
<dbReference type="PROSITE" id="PS51686">
    <property type="entry name" value="SAM_MT_RSMB_NOP"/>
    <property type="match status" value="1"/>
</dbReference>
<comment type="catalytic activity">
    <reaction evidence="13">
        <text>cytidine(967) in 16S rRNA + S-adenosyl-L-methionine = 5-methylcytidine(967) in 16S rRNA + S-adenosyl-L-homocysteine + H(+)</text>
        <dbReference type="Rhea" id="RHEA:42748"/>
        <dbReference type="Rhea" id="RHEA-COMP:10219"/>
        <dbReference type="Rhea" id="RHEA-COMP:10220"/>
        <dbReference type="ChEBI" id="CHEBI:15378"/>
        <dbReference type="ChEBI" id="CHEBI:57856"/>
        <dbReference type="ChEBI" id="CHEBI:59789"/>
        <dbReference type="ChEBI" id="CHEBI:74483"/>
        <dbReference type="ChEBI" id="CHEBI:82748"/>
        <dbReference type="EC" id="2.1.1.176"/>
    </reaction>
</comment>
<gene>
    <name evidence="16" type="ORF">SAMN05660429_02423</name>
</gene>
<feature type="binding site" evidence="14">
    <location>
        <begin position="251"/>
        <end position="257"/>
    </location>
    <ligand>
        <name>S-adenosyl-L-methionine</name>
        <dbReference type="ChEBI" id="CHEBI:59789"/>
    </ligand>
</feature>
<dbReference type="InterPro" id="IPR035926">
    <property type="entry name" value="NusB-like_sf"/>
</dbReference>
<evidence type="ECO:0000256" key="4">
    <source>
        <dbReference type="ARBA" id="ARBA00012140"/>
    </source>
</evidence>
<feature type="binding site" evidence="14">
    <location>
        <position position="301"/>
    </location>
    <ligand>
        <name>S-adenosyl-L-methionine</name>
        <dbReference type="ChEBI" id="CHEBI:59789"/>
    </ligand>
</feature>
<dbReference type="InterPro" id="IPR029063">
    <property type="entry name" value="SAM-dependent_MTases_sf"/>
</dbReference>
<dbReference type="InterPro" id="IPR018314">
    <property type="entry name" value="RsmB/NOL1/NOP2-like_CS"/>
</dbReference>
<proteinExistence type="inferred from homology"/>
<dbReference type="Gene3D" id="1.10.287.730">
    <property type="entry name" value="Helix hairpin bin"/>
    <property type="match status" value="1"/>
</dbReference>
<dbReference type="GO" id="GO:0003723">
    <property type="term" value="F:RNA binding"/>
    <property type="evidence" value="ECO:0007669"/>
    <property type="project" value="UniProtKB-UniRule"/>
</dbReference>
<evidence type="ECO:0000313" key="16">
    <source>
        <dbReference type="EMBL" id="SET68971.1"/>
    </source>
</evidence>
<dbReference type="EC" id="2.1.1.176" evidence="4"/>
<dbReference type="InterPro" id="IPR001678">
    <property type="entry name" value="MeTrfase_RsmB-F_NOP2_dom"/>
</dbReference>
<dbReference type="FunFam" id="3.40.50.150:FF:000022">
    <property type="entry name" value="Ribosomal RNA small subunit methyltransferase B"/>
    <property type="match status" value="1"/>
</dbReference>
<evidence type="ECO:0000256" key="1">
    <source>
        <dbReference type="ARBA" id="ARBA00002724"/>
    </source>
</evidence>
<comment type="similarity">
    <text evidence="3 14">Belongs to the class I-like SAM-binding methyltransferase superfamily. RsmB/NOP family.</text>
</comment>
<dbReference type="GO" id="GO:0009383">
    <property type="term" value="F:rRNA (cytosine-C5-)-methyltransferase activity"/>
    <property type="evidence" value="ECO:0007669"/>
    <property type="project" value="TreeGrafter"/>
</dbReference>
<organism evidence="16 17">
    <name type="scientific">Thalassotalea agarivorans</name>
    <name type="common">Thalassomonas agarivorans</name>
    <dbReference type="NCBI Taxonomy" id="349064"/>
    <lineage>
        <taxon>Bacteria</taxon>
        <taxon>Pseudomonadati</taxon>
        <taxon>Pseudomonadota</taxon>
        <taxon>Gammaproteobacteria</taxon>
        <taxon>Alteromonadales</taxon>
        <taxon>Colwelliaceae</taxon>
        <taxon>Thalassotalea</taxon>
    </lineage>
</organism>
<dbReference type="PRINTS" id="PR02008">
    <property type="entry name" value="RCMTFAMILY"/>
</dbReference>
<name>A0A1I0GDR6_THASX</name>
<feature type="domain" description="SAM-dependent MTase RsmB/NOP-type" evidence="15">
    <location>
        <begin position="161"/>
        <end position="428"/>
    </location>
</feature>
<dbReference type="Gene3D" id="3.30.70.1170">
    <property type="entry name" value="Sun protein, domain 3"/>
    <property type="match status" value="1"/>
</dbReference>
<dbReference type="GO" id="GO:0005829">
    <property type="term" value="C:cytosol"/>
    <property type="evidence" value="ECO:0007669"/>
    <property type="project" value="TreeGrafter"/>
</dbReference>
<dbReference type="InterPro" id="IPR048019">
    <property type="entry name" value="RsmB-like_N"/>
</dbReference>
<dbReference type="NCBIfam" id="NF008149">
    <property type="entry name" value="PRK10901.1"/>
    <property type="match status" value="1"/>
</dbReference>
<evidence type="ECO:0000256" key="10">
    <source>
        <dbReference type="ARBA" id="ARBA00022884"/>
    </source>
</evidence>
<dbReference type="NCBIfam" id="TIGR00563">
    <property type="entry name" value="rsmB"/>
    <property type="match status" value="1"/>
</dbReference>
<dbReference type="EMBL" id="FOHK01000011">
    <property type="protein sequence ID" value="SET68971.1"/>
    <property type="molecule type" value="Genomic_DNA"/>
</dbReference>
<comment type="subcellular location">
    <subcellularLocation>
        <location evidence="2">Cytoplasm</location>
    </subcellularLocation>
</comment>
<dbReference type="PROSITE" id="PS01153">
    <property type="entry name" value="NOL1_NOP2_SUN"/>
    <property type="match status" value="1"/>
</dbReference>
<keyword evidence="8 14" id="KW-0808">Transferase</keyword>
<evidence type="ECO:0000256" key="3">
    <source>
        <dbReference type="ARBA" id="ARBA00007494"/>
    </source>
</evidence>
<dbReference type="Pfam" id="PF22458">
    <property type="entry name" value="RsmF-B_ferredox"/>
    <property type="match status" value="1"/>
</dbReference>
<keyword evidence="5" id="KW-0963">Cytoplasm</keyword>
<evidence type="ECO:0000256" key="8">
    <source>
        <dbReference type="ARBA" id="ARBA00022679"/>
    </source>
</evidence>
<dbReference type="PANTHER" id="PTHR22807:SF61">
    <property type="entry name" value="NOL1_NOP2_SUN FAMILY PROTEIN _ ANTITERMINATION NUSB DOMAIN-CONTAINING PROTEIN"/>
    <property type="match status" value="1"/>
</dbReference>
<dbReference type="InterPro" id="IPR049560">
    <property type="entry name" value="MeTrfase_RsmB-F_NOP2_cat"/>
</dbReference>
<feature type="active site" description="Nucleophile" evidence="14">
    <location>
        <position position="373"/>
    </location>
</feature>
<dbReference type="Pfam" id="PF01029">
    <property type="entry name" value="NusB"/>
    <property type="match status" value="1"/>
</dbReference>
<dbReference type="SUPFAM" id="SSF48013">
    <property type="entry name" value="NusB-like"/>
    <property type="match status" value="1"/>
</dbReference>
<protein>
    <recommendedName>
        <fullName evidence="4">16S rRNA (cytosine(967)-C(5))-methyltransferase</fullName>
        <ecNumber evidence="4">2.1.1.176</ecNumber>
    </recommendedName>
    <alternativeName>
        <fullName evidence="11">16S rRNA m5C967 methyltransferase</fullName>
    </alternativeName>
    <alternativeName>
        <fullName evidence="12">rRNA (cytosine-C(5)-)-methyltransferase RsmB</fullName>
    </alternativeName>
</protein>
<dbReference type="GO" id="GO:0006355">
    <property type="term" value="P:regulation of DNA-templated transcription"/>
    <property type="evidence" value="ECO:0007669"/>
    <property type="project" value="InterPro"/>
</dbReference>
<feature type="binding site" evidence="14">
    <location>
        <position position="275"/>
    </location>
    <ligand>
        <name>S-adenosyl-L-methionine</name>
        <dbReference type="ChEBI" id="CHEBI:59789"/>
    </ligand>
</feature>
<dbReference type="FunFam" id="1.10.940.10:FF:000002">
    <property type="entry name" value="Ribosomal RNA small subunit methyltransferase B"/>
    <property type="match status" value="1"/>
</dbReference>
<evidence type="ECO:0000256" key="13">
    <source>
        <dbReference type="ARBA" id="ARBA00047283"/>
    </source>
</evidence>
<dbReference type="STRING" id="349064.SAMN05660429_02423"/>
<keyword evidence="6" id="KW-0698">rRNA processing</keyword>
<dbReference type="PANTHER" id="PTHR22807">
    <property type="entry name" value="NOP2 YEAST -RELATED NOL1/NOP2/FMU SUN DOMAIN-CONTAINING"/>
    <property type="match status" value="1"/>
</dbReference>
<dbReference type="CDD" id="cd00620">
    <property type="entry name" value="Methyltransferase_Sun"/>
    <property type="match status" value="1"/>
</dbReference>
<sequence length="428" mass="47763">MAANIRALAAKALFQVVDKGRSLSDVLPELQQKAEAKDKALLQEICYGVLRVLPELEASLKDLVTKPLKGKTRSTHFLMLVGAYQLKYMRIPDHAAINETVNATKALKTDFLRGMVNGVLRNLQRNQPSIDENASDPVKFNHPSWFIKQIKNAYPQQWQNILENNQHKPPMWLRANARTNSAQEYVSLLGQANISVVRIDSNSDAILLEKPTDVSVLPGFEQGAVSVQDGAAQQAATLINCQANERILDICAAPGGKTCHMLELTPDIAEMVAIDIDGNRLARVQENLERISLNAELIEADASQPKTWWDGKQFDRILLDAPCSATGVIRRHPDIKWLRKASDIDVLVELQQQILDASWQLLKPGGTLLYATCSILPQENKDQVDAFLKRQSDATLVPIEQSQDDIGWQILPNEHSMDGFYYAKIMKS</sequence>
<evidence type="ECO:0000256" key="14">
    <source>
        <dbReference type="PROSITE-ProRule" id="PRU01023"/>
    </source>
</evidence>
<dbReference type="Gene3D" id="1.10.940.10">
    <property type="entry name" value="NusB-like"/>
    <property type="match status" value="1"/>
</dbReference>
<evidence type="ECO:0000256" key="2">
    <source>
        <dbReference type="ARBA" id="ARBA00004496"/>
    </source>
</evidence>
<evidence type="ECO:0000256" key="7">
    <source>
        <dbReference type="ARBA" id="ARBA00022603"/>
    </source>
</evidence>
<feature type="binding site" evidence="14">
    <location>
        <position position="320"/>
    </location>
    <ligand>
        <name>S-adenosyl-L-methionine</name>
        <dbReference type="ChEBI" id="CHEBI:59789"/>
    </ligand>
</feature>
<accession>A0A1I0GDR6</accession>
<dbReference type="InterPro" id="IPR004573">
    <property type="entry name" value="rRNA_ssu_MeTfrase_B"/>
</dbReference>
<dbReference type="GO" id="GO:0070475">
    <property type="term" value="P:rRNA base methylation"/>
    <property type="evidence" value="ECO:0007669"/>
    <property type="project" value="TreeGrafter"/>
</dbReference>
<keyword evidence="9 14" id="KW-0949">S-adenosyl-L-methionine</keyword>
<evidence type="ECO:0000259" key="15">
    <source>
        <dbReference type="PROSITE" id="PS51686"/>
    </source>
</evidence>
<evidence type="ECO:0000256" key="11">
    <source>
        <dbReference type="ARBA" id="ARBA00030399"/>
    </source>
</evidence>
<keyword evidence="17" id="KW-1185">Reference proteome</keyword>
<reference evidence="16 17" key="1">
    <citation type="submission" date="2016-10" db="EMBL/GenBank/DDBJ databases">
        <authorList>
            <person name="de Groot N.N."/>
        </authorList>
    </citation>
    <scope>NUCLEOTIDE SEQUENCE [LARGE SCALE GENOMIC DNA]</scope>
    <source>
        <strain evidence="16 17">DSM 19706</strain>
    </source>
</reference>
<evidence type="ECO:0000313" key="17">
    <source>
        <dbReference type="Proteomes" id="UP000199308"/>
    </source>
</evidence>
<evidence type="ECO:0000256" key="12">
    <source>
        <dbReference type="ARBA" id="ARBA00031088"/>
    </source>
</evidence>
<dbReference type="SUPFAM" id="SSF53335">
    <property type="entry name" value="S-adenosyl-L-methionine-dependent methyltransferases"/>
    <property type="match status" value="1"/>
</dbReference>
<dbReference type="Proteomes" id="UP000199308">
    <property type="component" value="Unassembled WGS sequence"/>
</dbReference>
<dbReference type="OrthoDB" id="9810297at2"/>
<dbReference type="Gene3D" id="3.40.50.150">
    <property type="entry name" value="Vaccinia Virus protein VP39"/>
    <property type="match status" value="1"/>
</dbReference>